<evidence type="ECO:0000313" key="14">
    <source>
        <dbReference type="EMBL" id="QPF91376.1"/>
    </source>
</evidence>
<dbReference type="InterPro" id="IPR054700">
    <property type="entry name" value="MddA"/>
</dbReference>
<feature type="transmembrane region" description="Helical" evidence="12">
    <location>
        <begin position="105"/>
        <end position="122"/>
    </location>
</feature>
<dbReference type="PANTHER" id="PTHR31040:SF1">
    <property type="entry name" value="NURIM"/>
    <property type="match status" value="1"/>
</dbReference>
<gene>
    <name evidence="14" type="ORF">IC761_33850</name>
</gene>
<dbReference type="PANTHER" id="PTHR31040">
    <property type="entry name" value="NURIM"/>
    <property type="match status" value="1"/>
</dbReference>
<sequence length="262" mass="29869">MTQIDHQVHSLRPDFSGSKVFKFIAFLYGIAAYLVFFVTILYAIGFVMGLVVPKSIDTGTDTPTVEAVIINLLLMALFAVQHSVMARQRFKAWWTQFVPKPVERSTYVLLASLSLLLLFWQWRPLPTIIWDVANPDFAVTLVTLSLAGWVLVFTSTYMINHFELFGLNQVTNHLVGREAAPATFKTPMLYKFVRHPIYLGFIIAFWAAPTMTAGHLLFAAVTTIYILLGIALEERDLVALFGDEYRQYKQRVSMLIPWRRSV</sequence>
<evidence type="ECO:0000256" key="2">
    <source>
        <dbReference type="ARBA" id="ARBA00004141"/>
    </source>
</evidence>
<protein>
    <recommendedName>
        <fullName evidence="4">methanethiol S-methyltransferase</fullName>
        <ecNumber evidence="4">2.1.1.334</ecNumber>
    </recommendedName>
</protein>
<dbReference type="KEGG" id="bcou:IC761_33850"/>
<comment type="catalytic activity">
    <reaction evidence="11">
        <text>methanethiol + S-adenosyl-L-methionine = dimethyl sulfide + S-adenosyl-L-homocysteine + H(+)</text>
        <dbReference type="Rhea" id="RHEA:50428"/>
        <dbReference type="ChEBI" id="CHEBI:15378"/>
        <dbReference type="ChEBI" id="CHEBI:16007"/>
        <dbReference type="ChEBI" id="CHEBI:17437"/>
        <dbReference type="ChEBI" id="CHEBI:57856"/>
        <dbReference type="ChEBI" id="CHEBI:59789"/>
        <dbReference type="EC" id="2.1.1.334"/>
    </reaction>
</comment>
<evidence type="ECO:0000256" key="1">
    <source>
        <dbReference type="ARBA" id="ARBA00002096"/>
    </source>
</evidence>
<keyword evidence="15" id="KW-1185">Reference proteome</keyword>
<comment type="function">
    <text evidence="1">Catalyzes the methylation of methanethiol (MeSH) to yield dimethylsulphide (DMS).</text>
</comment>
<evidence type="ECO:0000256" key="12">
    <source>
        <dbReference type="SAM" id="Phobius"/>
    </source>
</evidence>
<dbReference type="Gene3D" id="1.20.120.1630">
    <property type="match status" value="1"/>
</dbReference>
<keyword evidence="10 12" id="KW-0472">Membrane</keyword>
<evidence type="ECO:0000256" key="3">
    <source>
        <dbReference type="ARBA" id="ARBA00010631"/>
    </source>
</evidence>
<feature type="transmembrane region" description="Helical" evidence="12">
    <location>
        <begin position="192"/>
        <end position="208"/>
    </location>
</feature>
<evidence type="ECO:0000256" key="5">
    <source>
        <dbReference type="ARBA" id="ARBA00022603"/>
    </source>
</evidence>
<dbReference type="RefSeq" id="WP_195800946.1">
    <property type="nucleotide sequence ID" value="NZ_CP061379.1"/>
</dbReference>
<evidence type="ECO:0000256" key="7">
    <source>
        <dbReference type="ARBA" id="ARBA00022691"/>
    </source>
</evidence>
<evidence type="ECO:0000256" key="6">
    <source>
        <dbReference type="ARBA" id="ARBA00022679"/>
    </source>
</evidence>
<name>A0A7S9D542_9BRAD</name>
<dbReference type="AlphaFoldDB" id="A0A7S9D542"/>
<evidence type="ECO:0000256" key="9">
    <source>
        <dbReference type="ARBA" id="ARBA00022989"/>
    </source>
</evidence>
<dbReference type="GO" id="GO:0016020">
    <property type="term" value="C:membrane"/>
    <property type="evidence" value="ECO:0007669"/>
    <property type="project" value="UniProtKB-SubCell"/>
</dbReference>
<feature type="domain" description="NnrU" evidence="13">
    <location>
        <begin position="72"/>
        <end position="222"/>
    </location>
</feature>
<keyword evidence="9 12" id="KW-1133">Transmembrane helix</keyword>
<dbReference type="GO" id="GO:0032259">
    <property type="term" value="P:methylation"/>
    <property type="evidence" value="ECO:0007669"/>
    <property type="project" value="UniProtKB-KW"/>
</dbReference>
<accession>A0A7S9D542</accession>
<dbReference type="Proteomes" id="UP000594621">
    <property type="component" value="Chromosome"/>
</dbReference>
<evidence type="ECO:0000256" key="10">
    <source>
        <dbReference type="ARBA" id="ARBA00023136"/>
    </source>
</evidence>
<feature type="transmembrane region" description="Helical" evidence="12">
    <location>
        <begin position="137"/>
        <end position="159"/>
    </location>
</feature>
<dbReference type="InterPro" id="IPR033580">
    <property type="entry name" value="Nurim-like"/>
</dbReference>
<feature type="transmembrane region" description="Helical" evidence="12">
    <location>
        <begin position="64"/>
        <end position="84"/>
    </location>
</feature>
<keyword evidence="5 14" id="KW-0489">Methyltransferase</keyword>
<evidence type="ECO:0000256" key="11">
    <source>
        <dbReference type="ARBA" id="ARBA00048134"/>
    </source>
</evidence>
<evidence type="ECO:0000256" key="4">
    <source>
        <dbReference type="ARBA" id="ARBA00012149"/>
    </source>
</evidence>
<comment type="similarity">
    <text evidence="3">Belongs to the nurim family.</text>
</comment>
<organism evidence="14 15">
    <name type="scientific">Bradyrhizobium commune</name>
    <dbReference type="NCBI Taxonomy" id="83627"/>
    <lineage>
        <taxon>Bacteria</taxon>
        <taxon>Pseudomonadati</taxon>
        <taxon>Pseudomonadota</taxon>
        <taxon>Alphaproteobacteria</taxon>
        <taxon>Hyphomicrobiales</taxon>
        <taxon>Nitrobacteraceae</taxon>
        <taxon>Bradyrhizobium</taxon>
    </lineage>
</organism>
<dbReference type="EMBL" id="CP061379">
    <property type="protein sequence ID" value="QPF91376.1"/>
    <property type="molecule type" value="Genomic_DNA"/>
</dbReference>
<dbReference type="EC" id="2.1.1.334" evidence="4"/>
<proteinExistence type="inferred from homology"/>
<evidence type="ECO:0000256" key="8">
    <source>
        <dbReference type="ARBA" id="ARBA00022692"/>
    </source>
</evidence>
<evidence type="ECO:0000259" key="13">
    <source>
        <dbReference type="Pfam" id="PF07298"/>
    </source>
</evidence>
<evidence type="ECO:0000313" key="15">
    <source>
        <dbReference type="Proteomes" id="UP000594621"/>
    </source>
</evidence>
<feature type="transmembrane region" description="Helical" evidence="12">
    <location>
        <begin position="20"/>
        <end position="44"/>
    </location>
</feature>
<dbReference type="Pfam" id="PF07298">
    <property type="entry name" value="NnrU"/>
    <property type="match status" value="1"/>
</dbReference>
<dbReference type="InterPro" id="IPR009915">
    <property type="entry name" value="NnrU_dom"/>
</dbReference>
<comment type="subcellular location">
    <subcellularLocation>
        <location evidence="2">Membrane</location>
        <topology evidence="2">Multi-pass membrane protein</topology>
    </subcellularLocation>
</comment>
<keyword evidence="7" id="KW-0949">S-adenosyl-L-methionine</keyword>
<dbReference type="NCBIfam" id="NF045656">
    <property type="entry name" value="MeththiolMtaseMddA"/>
    <property type="match status" value="1"/>
</dbReference>
<keyword evidence="6 14" id="KW-0808">Transferase</keyword>
<keyword evidence="8 12" id="KW-0812">Transmembrane</keyword>
<dbReference type="GO" id="GO:0008168">
    <property type="term" value="F:methyltransferase activity"/>
    <property type="evidence" value="ECO:0007669"/>
    <property type="project" value="UniProtKB-KW"/>
</dbReference>
<reference evidence="14 15" key="1">
    <citation type="submission" date="2020-09" db="EMBL/GenBank/DDBJ databases">
        <title>Complete genomes of bradyrhizobia occurring on native shrubby legumes in Australia.</title>
        <authorList>
            <person name="Lafay B."/>
        </authorList>
    </citation>
    <scope>NUCLEOTIDE SEQUENCE [LARGE SCALE GENOMIC DNA]</scope>
    <source>
        <strain evidence="14 15">BDV5040</strain>
    </source>
</reference>